<comment type="caution">
    <text evidence="10">The sequence shown here is derived from an EMBL/GenBank/DDBJ whole genome shotgun (WGS) entry which is preliminary data.</text>
</comment>
<keyword evidence="2" id="KW-0732">Signal</keyword>
<dbReference type="AlphaFoldDB" id="A0A917DXX4"/>
<dbReference type="Gene3D" id="1.10.10.10">
    <property type="entry name" value="Winged helix-like DNA-binding domain superfamily/Winged helix DNA-binding domain"/>
    <property type="match status" value="1"/>
</dbReference>
<reference evidence="10" key="1">
    <citation type="journal article" date="2014" name="Int. J. Syst. Evol. Microbiol.">
        <title>Complete genome sequence of Corynebacterium casei LMG S-19264T (=DSM 44701T), isolated from a smear-ripened cheese.</title>
        <authorList>
            <consortium name="US DOE Joint Genome Institute (JGI-PGF)"/>
            <person name="Walter F."/>
            <person name="Albersmeier A."/>
            <person name="Kalinowski J."/>
            <person name="Ruckert C."/>
        </authorList>
    </citation>
    <scope>NUCLEOTIDE SEQUENCE</scope>
    <source>
        <strain evidence="10">CGMCC 1.15178</strain>
    </source>
</reference>
<evidence type="ECO:0000256" key="4">
    <source>
        <dbReference type="ARBA" id="ARBA00023125"/>
    </source>
</evidence>
<dbReference type="InterPro" id="IPR050490">
    <property type="entry name" value="Bact_solute-bd_prot1"/>
</dbReference>
<evidence type="ECO:0000256" key="3">
    <source>
        <dbReference type="ARBA" id="ARBA00023015"/>
    </source>
</evidence>
<dbReference type="Pfam" id="PF00392">
    <property type="entry name" value="GntR"/>
    <property type="match status" value="1"/>
</dbReference>
<evidence type="ECO:0000259" key="9">
    <source>
        <dbReference type="PROSITE" id="PS50949"/>
    </source>
</evidence>
<evidence type="ECO:0000256" key="8">
    <source>
        <dbReference type="ARBA" id="ARBA00023288"/>
    </source>
</evidence>
<dbReference type="GO" id="GO:0003700">
    <property type="term" value="F:DNA-binding transcription factor activity"/>
    <property type="evidence" value="ECO:0007669"/>
    <property type="project" value="InterPro"/>
</dbReference>
<dbReference type="PRINTS" id="PR00035">
    <property type="entry name" value="HTHGNTR"/>
</dbReference>
<dbReference type="CDD" id="cd07377">
    <property type="entry name" value="WHTH_GntR"/>
    <property type="match status" value="1"/>
</dbReference>
<evidence type="ECO:0000313" key="11">
    <source>
        <dbReference type="Proteomes" id="UP000612456"/>
    </source>
</evidence>
<dbReference type="PROSITE" id="PS50949">
    <property type="entry name" value="HTH_GNTR"/>
    <property type="match status" value="1"/>
</dbReference>
<keyword evidence="5" id="KW-0472">Membrane</keyword>
<keyword evidence="7" id="KW-0804">Transcription</keyword>
<organism evidence="10 11">
    <name type="scientific">Paenibacillus nasutitermitis</name>
    <dbReference type="NCBI Taxonomy" id="1652958"/>
    <lineage>
        <taxon>Bacteria</taxon>
        <taxon>Bacillati</taxon>
        <taxon>Bacillota</taxon>
        <taxon>Bacilli</taxon>
        <taxon>Bacillales</taxon>
        <taxon>Paenibacillaceae</taxon>
        <taxon>Paenibacillus</taxon>
    </lineage>
</organism>
<evidence type="ECO:0000256" key="2">
    <source>
        <dbReference type="ARBA" id="ARBA00022729"/>
    </source>
</evidence>
<dbReference type="Pfam" id="PF13416">
    <property type="entry name" value="SBP_bac_8"/>
    <property type="match status" value="1"/>
</dbReference>
<dbReference type="Proteomes" id="UP000612456">
    <property type="component" value="Unassembled WGS sequence"/>
</dbReference>
<name>A0A917DXX4_9BACL</name>
<dbReference type="SUPFAM" id="SSF46785">
    <property type="entry name" value="Winged helix' DNA-binding domain"/>
    <property type="match status" value="1"/>
</dbReference>
<dbReference type="EMBL" id="BMHP01000003">
    <property type="protein sequence ID" value="GGD80705.1"/>
    <property type="molecule type" value="Genomic_DNA"/>
</dbReference>
<reference evidence="10" key="2">
    <citation type="submission" date="2020-09" db="EMBL/GenBank/DDBJ databases">
        <authorList>
            <person name="Sun Q."/>
            <person name="Zhou Y."/>
        </authorList>
    </citation>
    <scope>NUCLEOTIDE SEQUENCE</scope>
    <source>
        <strain evidence="10">CGMCC 1.15178</strain>
    </source>
</reference>
<dbReference type="SUPFAM" id="SSF53850">
    <property type="entry name" value="Periplasmic binding protein-like II"/>
    <property type="match status" value="1"/>
</dbReference>
<accession>A0A917DXX4</accession>
<dbReference type="InterPro" id="IPR006059">
    <property type="entry name" value="SBP"/>
</dbReference>
<evidence type="ECO:0000256" key="6">
    <source>
        <dbReference type="ARBA" id="ARBA00023139"/>
    </source>
</evidence>
<dbReference type="PANTHER" id="PTHR43649">
    <property type="entry name" value="ARABINOSE-BINDING PROTEIN-RELATED"/>
    <property type="match status" value="1"/>
</dbReference>
<dbReference type="Gene3D" id="3.40.190.10">
    <property type="entry name" value="Periplasmic binding protein-like II"/>
    <property type="match status" value="1"/>
</dbReference>
<evidence type="ECO:0000313" key="10">
    <source>
        <dbReference type="EMBL" id="GGD80705.1"/>
    </source>
</evidence>
<keyword evidence="3" id="KW-0805">Transcription regulation</keyword>
<dbReference type="SMART" id="SM00345">
    <property type="entry name" value="HTH_GNTR"/>
    <property type="match status" value="1"/>
</dbReference>
<dbReference type="GO" id="GO:0003677">
    <property type="term" value="F:DNA binding"/>
    <property type="evidence" value="ECO:0007669"/>
    <property type="project" value="UniProtKB-KW"/>
</dbReference>
<dbReference type="PANTHER" id="PTHR43649:SF33">
    <property type="entry name" value="POLYGALACTURONAN_RHAMNOGALACTURONAN-BINDING PROTEIN YTCQ"/>
    <property type="match status" value="1"/>
</dbReference>
<feature type="domain" description="HTH gntR-type" evidence="9">
    <location>
        <begin position="6"/>
        <end position="74"/>
    </location>
</feature>
<keyword evidence="11" id="KW-1185">Reference proteome</keyword>
<evidence type="ECO:0000256" key="7">
    <source>
        <dbReference type="ARBA" id="ARBA00023163"/>
    </source>
</evidence>
<dbReference type="RefSeq" id="WP_188994869.1">
    <property type="nucleotide sequence ID" value="NZ_BMHP01000003.1"/>
</dbReference>
<keyword evidence="6" id="KW-0564">Palmitate</keyword>
<keyword evidence="1" id="KW-1003">Cell membrane</keyword>
<evidence type="ECO:0000256" key="1">
    <source>
        <dbReference type="ARBA" id="ARBA00022475"/>
    </source>
</evidence>
<dbReference type="InterPro" id="IPR036388">
    <property type="entry name" value="WH-like_DNA-bd_sf"/>
</dbReference>
<keyword evidence="8" id="KW-0449">Lipoprotein</keyword>
<gene>
    <name evidence="10" type="ORF">GCM10010911_43550</name>
</gene>
<keyword evidence="4" id="KW-0238">DNA-binding</keyword>
<proteinExistence type="predicted"/>
<dbReference type="InterPro" id="IPR036390">
    <property type="entry name" value="WH_DNA-bd_sf"/>
</dbReference>
<dbReference type="InterPro" id="IPR000524">
    <property type="entry name" value="Tscrpt_reg_HTH_GntR"/>
</dbReference>
<protein>
    <recommendedName>
        <fullName evidence="9">HTH gntR-type domain-containing protein</fullName>
    </recommendedName>
</protein>
<sequence>MKRNAGYCYTELADVLRAQIKSGFIRPGDYLLPENDLSSKYGISRSSVRRALLELQNEQLIIKHPGKGTMVTYSSDTSPNDHNELLIVCPSPSLFCTQMLPVLIPIFEERCPHVKIRVFSISYRDSLLEELSHLGVKPDLVVVSDQQFSMMHPDDFLAIPPSIVQQTNIPEPVYKAFLSHDTLLAAPVTYSPVFLAYQKHLFHRHHVALPHPGWTTEQFIETAKQLTLDTNQDGIIDLFGIALSSATTRWPLFALKKGADVITSDAEESSFHNWVQALTFMRDLIYLHKTVPIFPIHDMFLIQQLFDEERIAMMLTSLLAPARITGLTPYEIAPFPSEFDQGGMLIANGLMIARNASHPALAQLFVEVCMTSEVQAQMIQGSRFLSVYDSVNQTNWRKQDLLSLGVLPEQIVYSKVVGGLFTPGTRISELEAQMKKYWSGMEQPVDLVHRLHHR</sequence>
<evidence type="ECO:0000256" key="5">
    <source>
        <dbReference type="ARBA" id="ARBA00023136"/>
    </source>
</evidence>